<organism evidence="1 2">
    <name type="scientific">Actinobaculum suis</name>
    <dbReference type="NCBI Taxonomy" id="1657"/>
    <lineage>
        <taxon>Bacteria</taxon>
        <taxon>Bacillati</taxon>
        <taxon>Actinomycetota</taxon>
        <taxon>Actinomycetes</taxon>
        <taxon>Actinomycetales</taxon>
        <taxon>Actinomycetaceae</taxon>
        <taxon>Actinobaculum</taxon>
    </lineage>
</organism>
<dbReference type="EMBL" id="UYIO01000001">
    <property type="protein sequence ID" value="VDG76061.1"/>
    <property type="molecule type" value="Genomic_DNA"/>
</dbReference>
<evidence type="ECO:0000313" key="2">
    <source>
        <dbReference type="Proteomes" id="UP000269974"/>
    </source>
</evidence>
<comment type="caution">
    <text evidence="1">The sequence shown here is derived from an EMBL/GenBank/DDBJ whole genome shotgun (WGS) entry which is preliminary data.</text>
</comment>
<accession>A0A7Z8Y9S8</accession>
<protein>
    <submittedName>
        <fullName evidence="1">Uncharacterized protein</fullName>
    </submittedName>
</protein>
<reference evidence="1 2" key="1">
    <citation type="submission" date="2018-11" db="EMBL/GenBank/DDBJ databases">
        <authorList>
            <consortium name="Pathogen Informatics"/>
        </authorList>
    </citation>
    <scope>NUCLEOTIDE SEQUENCE [LARGE SCALE GENOMIC DNA]</scope>
    <source>
        <strain evidence="1 2">NCTC10327</strain>
    </source>
</reference>
<gene>
    <name evidence="1" type="ORF">NCTC10327_00736</name>
</gene>
<dbReference type="Proteomes" id="UP000269974">
    <property type="component" value="Unassembled WGS sequence"/>
</dbReference>
<sequence>MNTGFAGIQVHRTREWKPLLGLKSTDEMPGKSGQAFEKMLDVLME</sequence>
<proteinExistence type="predicted"/>
<evidence type="ECO:0000313" key="1">
    <source>
        <dbReference type="EMBL" id="VDG76061.1"/>
    </source>
</evidence>
<name>A0A7Z8Y9S8_9ACTO</name>
<dbReference type="AlphaFoldDB" id="A0A7Z8Y9S8"/>